<dbReference type="Proteomes" id="UP000610303">
    <property type="component" value="Unassembled WGS sequence"/>
</dbReference>
<dbReference type="CDD" id="cd06530">
    <property type="entry name" value="S26_SPase_I"/>
    <property type="match status" value="1"/>
</dbReference>
<protein>
    <recommendedName>
        <fullName evidence="5">Signal peptidase I</fullName>
    </recommendedName>
</protein>
<dbReference type="RefSeq" id="WP_189083903.1">
    <property type="nucleotide sequence ID" value="NZ_BMRJ01000001.1"/>
</dbReference>
<feature type="transmembrane region" description="Helical" evidence="2">
    <location>
        <begin position="15"/>
        <end position="42"/>
    </location>
</feature>
<evidence type="ECO:0000256" key="2">
    <source>
        <dbReference type="SAM" id="Phobius"/>
    </source>
</evidence>
<reference evidence="3" key="2">
    <citation type="submission" date="2020-09" db="EMBL/GenBank/DDBJ databases">
        <authorList>
            <person name="Sun Q."/>
            <person name="Ohkuma M."/>
        </authorList>
    </citation>
    <scope>NUCLEOTIDE SEQUENCE</scope>
    <source>
        <strain evidence="3">JCM 3346</strain>
    </source>
</reference>
<organism evidence="3 4">
    <name type="scientific">Agromyces mediolanus</name>
    <name type="common">Corynebacterium mediolanum</name>
    <dbReference type="NCBI Taxonomy" id="41986"/>
    <lineage>
        <taxon>Bacteria</taxon>
        <taxon>Bacillati</taxon>
        <taxon>Actinomycetota</taxon>
        <taxon>Actinomycetes</taxon>
        <taxon>Micrococcales</taxon>
        <taxon>Microbacteriaceae</taxon>
        <taxon>Agromyces</taxon>
    </lineage>
</organism>
<keyword evidence="4" id="KW-1185">Reference proteome</keyword>
<proteinExistence type="predicted"/>
<feature type="region of interest" description="Disordered" evidence="1">
    <location>
        <begin position="167"/>
        <end position="196"/>
    </location>
</feature>
<keyword evidence="2" id="KW-0472">Membrane</keyword>
<keyword evidence="2" id="KW-1133">Transmembrane helix</keyword>
<keyword evidence="2" id="KW-0812">Transmembrane</keyword>
<comment type="caution">
    <text evidence="3">The sequence shown here is derived from an EMBL/GenBank/DDBJ whole genome shotgun (WGS) entry which is preliminary data.</text>
</comment>
<evidence type="ECO:0000256" key="1">
    <source>
        <dbReference type="SAM" id="MobiDB-lite"/>
    </source>
</evidence>
<reference evidence="3" key="1">
    <citation type="journal article" date="2014" name="Int. J. Syst. Evol. Microbiol.">
        <title>Complete genome sequence of Corynebacterium casei LMG S-19264T (=DSM 44701T), isolated from a smear-ripened cheese.</title>
        <authorList>
            <consortium name="US DOE Joint Genome Institute (JGI-PGF)"/>
            <person name="Walter F."/>
            <person name="Albersmeier A."/>
            <person name="Kalinowski J."/>
            <person name="Ruckert C."/>
        </authorList>
    </citation>
    <scope>NUCLEOTIDE SEQUENCE</scope>
    <source>
        <strain evidence="3">JCM 3346</strain>
    </source>
</reference>
<feature type="transmembrane region" description="Helical" evidence="2">
    <location>
        <begin position="144"/>
        <end position="162"/>
    </location>
</feature>
<evidence type="ECO:0000313" key="3">
    <source>
        <dbReference type="EMBL" id="GGR16905.1"/>
    </source>
</evidence>
<evidence type="ECO:0008006" key="5">
    <source>
        <dbReference type="Google" id="ProtNLM"/>
    </source>
</evidence>
<dbReference type="GO" id="GO:0006465">
    <property type="term" value="P:signal peptide processing"/>
    <property type="evidence" value="ECO:0007669"/>
    <property type="project" value="InterPro"/>
</dbReference>
<sequence>MSAARVGRAAGDAVLFLLAAAGAVCIALVVAALAFNVTIMLFATGSMSPTIPAGSAALVRELPAAEVRLGDVVTVERDGRLPVTHRVVGIEASPSGDGERRALTLRGDANPVDDPSPYDVATVRIVLWSVPGVAGIITALQQPVVLGGLTLGLTALVLWAFWPRGPRAPRSPRPPRRRERRRDSDAEPQPSAPRARTGALGAVAALAVAATAALGAAPAHAAPVERVVQGEFLRLAIVGDPLALARLGPGQSATLLLGASTIARAPGTIELRLDVAVPEPTPILLRVVACDGAPVAGSCASGHELVPEQRLDASISDLVLGEVPGHPGGWLRFDVRMPEQDAVPGTRAEWRVQADGFGELLDTGSDGEPRATSPRTGLAASGAAPELRLLLAAGLLALGAALSLLGAQARRRRRRPS</sequence>
<dbReference type="EMBL" id="BMRJ01000001">
    <property type="protein sequence ID" value="GGR16905.1"/>
    <property type="molecule type" value="Genomic_DNA"/>
</dbReference>
<evidence type="ECO:0000313" key="4">
    <source>
        <dbReference type="Proteomes" id="UP000610303"/>
    </source>
</evidence>
<name>A0A918CC86_AGRME</name>
<feature type="transmembrane region" description="Helical" evidence="2">
    <location>
        <begin position="389"/>
        <end position="407"/>
    </location>
</feature>
<gene>
    <name evidence="3" type="ORF">GCM10010196_07070</name>
</gene>
<dbReference type="AlphaFoldDB" id="A0A918CC86"/>
<accession>A0A918CC86</accession>
<dbReference type="InterPro" id="IPR019533">
    <property type="entry name" value="Peptidase_S26"/>
</dbReference>
<dbReference type="GO" id="GO:0004252">
    <property type="term" value="F:serine-type endopeptidase activity"/>
    <property type="evidence" value="ECO:0007669"/>
    <property type="project" value="InterPro"/>
</dbReference>